<dbReference type="EC" id="2.7.13.3" evidence="3"/>
<keyword evidence="4" id="KW-1003">Cell membrane</keyword>
<keyword evidence="9 17" id="KW-0418">Kinase</keyword>
<dbReference type="CDD" id="cd16922">
    <property type="entry name" value="HATPase_EvgS-ArcB-TorS-like"/>
    <property type="match status" value="1"/>
</dbReference>
<evidence type="ECO:0000256" key="14">
    <source>
        <dbReference type="SAM" id="SignalP"/>
    </source>
</evidence>
<dbReference type="PANTHER" id="PTHR43547:SF2">
    <property type="entry name" value="HYBRID SIGNAL TRANSDUCTION HISTIDINE KINASE C"/>
    <property type="match status" value="1"/>
</dbReference>
<dbReference type="PANTHER" id="PTHR43547">
    <property type="entry name" value="TWO-COMPONENT HISTIDINE KINASE"/>
    <property type="match status" value="1"/>
</dbReference>
<feature type="signal peptide" evidence="14">
    <location>
        <begin position="1"/>
        <end position="22"/>
    </location>
</feature>
<dbReference type="GO" id="GO:0005886">
    <property type="term" value="C:plasma membrane"/>
    <property type="evidence" value="ECO:0007669"/>
    <property type="project" value="UniProtKB-SubCell"/>
</dbReference>
<keyword evidence="6" id="KW-0808">Transferase</keyword>
<dbReference type="CDD" id="cd00082">
    <property type="entry name" value="HisKA"/>
    <property type="match status" value="1"/>
</dbReference>
<dbReference type="SMART" id="SM00387">
    <property type="entry name" value="HATPase_c"/>
    <property type="match status" value="1"/>
</dbReference>
<evidence type="ECO:0000256" key="12">
    <source>
        <dbReference type="ARBA" id="ARBA00023136"/>
    </source>
</evidence>
<dbReference type="InterPro" id="IPR015943">
    <property type="entry name" value="WD40/YVTN_repeat-like_dom_sf"/>
</dbReference>
<keyword evidence="11" id="KW-1133">Transmembrane helix</keyword>
<keyword evidence="14" id="KW-0732">Signal</keyword>
<dbReference type="Gene3D" id="3.30.565.10">
    <property type="entry name" value="Histidine kinase-like ATPase, C-terminal domain"/>
    <property type="match status" value="1"/>
</dbReference>
<dbReference type="PROSITE" id="PS50110">
    <property type="entry name" value="RESPONSE_REGULATORY"/>
    <property type="match status" value="2"/>
</dbReference>
<evidence type="ECO:0000313" key="17">
    <source>
        <dbReference type="EMBL" id="SEI74009.1"/>
    </source>
</evidence>
<dbReference type="Gene3D" id="2.130.10.10">
    <property type="entry name" value="YVTN repeat-like/Quinoprotein amine dehydrogenase"/>
    <property type="match status" value="2"/>
</dbReference>
<evidence type="ECO:0000256" key="5">
    <source>
        <dbReference type="ARBA" id="ARBA00022553"/>
    </source>
</evidence>
<comment type="catalytic activity">
    <reaction evidence="1">
        <text>ATP + protein L-histidine = ADP + protein N-phospho-L-histidine.</text>
        <dbReference type="EC" id="2.7.13.3"/>
    </reaction>
</comment>
<dbReference type="InterPro" id="IPR005467">
    <property type="entry name" value="His_kinase_dom"/>
</dbReference>
<evidence type="ECO:0000256" key="7">
    <source>
        <dbReference type="ARBA" id="ARBA00022692"/>
    </source>
</evidence>
<dbReference type="Gene3D" id="2.60.40.10">
    <property type="entry name" value="Immunoglobulins"/>
    <property type="match status" value="1"/>
</dbReference>
<reference evidence="17 18" key="1">
    <citation type="submission" date="2016-10" db="EMBL/GenBank/DDBJ databases">
        <authorList>
            <person name="de Groot N.N."/>
        </authorList>
    </citation>
    <scope>NUCLEOTIDE SEQUENCE [LARGE SCALE GENOMIC DNA]</scope>
    <source>
        <strain evidence="17 18">DSM 19938</strain>
    </source>
</reference>
<evidence type="ECO:0000259" key="15">
    <source>
        <dbReference type="PROSITE" id="PS50109"/>
    </source>
</evidence>
<dbReference type="SUPFAM" id="SSF55874">
    <property type="entry name" value="ATPase domain of HSP90 chaperone/DNA topoisomerase II/histidine kinase"/>
    <property type="match status" value="1"/>
</dbReference>
<gene>
    <name evidence="17" type="ORF">SAMN04487995_1963</name>
</gene>
<dbReference type="InterPro" id="IPR036097">
    <property type="entry name" value="HisK_dim/P_sf"/>
</dbReference>
<dbReference type="RefSeq" id="WP_090334980.1">
    <property type="nucleotide sequence ID" value="NZ_FNXY01000003.1"/>
</dbReference>
<keyword evidence="8" id="KW-0547">Nucleotide-binding</keyword>
<dbReference type="PROSITE" id="PS51257">
    <property type="entry name" value="PROKAR_LIPOPROTEIN"/>
    <property type="match status" value="1"/>
</dbReference>
<evidence type="ECO:0000256" key="8">
    <source>
        <dbReference type="ARBA" id="ARBA00022741"/>
    </source>
</evidence>
<keyword evidence="7" id="KW-0812">Transmembrane</keyword>
<evidence type="ECO:0000313" key="18">
    <source>
        <dbReference type="Proteomes" id="UP000199532"/>
    </source>
</evidence>
<sequence length="1381" mass="155179">MKAKLPVTVVWLFLLGSCPCFAQIPNPRFKHITTNDGLSQSHISAILKDRRGFMWFGSEDGLNKYDGYEFIHYKHDPNDSSSITDSYIQDILEDKEGNLWIGTSNGLDKFDREKNSFVHYPDKNGNHDIQDIFQDSKNRIWLATNQGLFLFNVQTGKYISYQHIGKKRYGLAYAYVYQVTEDKNGALWLGTDQGLFKFELPGGKTTGYFNDSENKKSLVSDWIITLFTDSRGNLWVGTHGGGVSLYNFKTDSFTNFLNNPKDGSSIAHNDILAINESDDGNIWIGTENGGVSVYSFRTGRFTNYSQNPNDNSTLSNNSIYSIYPDDAGNVWLGTYAGGVNFLPKFGEKFTSYKQIPGNPNSLSNNTVLAIKGDLIDDYIWIGTDGGGLDLFNRKTKTFRHFRNDASNPKSISNDYVIAITQISQDVLALGFHNGGFDFFNVKTGVAEHHLPKENDQNSLSISDVNNIFRDRDGNIWLGTWKGGLNFYDNKTGKITRYRHNPLSKTSLSDDIVTTVFQDRKGNIWVGTYNGLNLLTPDRKHFIHYQRDVRNKKSLSHDKIQSILEADNGNLWLGTVGGGLNYFDRKNQTFTSFTEKDGLASNVVFAIRKDKDNDLWLSTNKGLSQFNPDKKTFKNFSPSDGLQGNEFRDNSSFQTADGQMFFGGVNGFTTFYPDSIRENSFIPPVYITGFQIFNKPVAAGDETGTLEKDINETKRITLSYDQSVFTFEFAALSYTVPSKNRYAYKLEGFDKDWNYIGNKRTATYTNLNPGTYIFRVKGSNNDGVWNELGNSVEVIITPPFWLTWWFKLGGFILLIGSAIAFYKIRTYSIRVQKRALEKQIRERTQQLEYSIIEEKKAVQKAELANNAKSAFLATMSHEIRTPMNGVIGMSALLAETPLNEEQQNFTKSIRACGEDLLAVINDILDFSKIESGNMELERGDFNIRTCVEEVMDLVVTSIADPKLDLIYQIDQDVPVQLIGDGLRLRQVLINLIGNALKFTREGEVFLHVSLANSGVDFVEVGFDVRDTGIGIPENKMDRLFKAFSQVDSSTTRQYGGTGLGLAICEKLVGLMGGEISVKSIDGKGSNFHFSIIVGVNRALRSGYELDFLKDFEGSKILIVDDNLTSLRVLKEQLVLWKLSPVLANSGRQALDILKSEEFSLVITDNEMPEMDGIELGNLISENYHGLPVILLSSRFGETQVNNPELFCSVLSKPVKQDTLLKALMSELVKVKTLTKLPTGISKESKNILHLDFSKKYPLSILVAEDNRVNQIFIMNALSKLGYAAALVEDGLKAIKISEQKHLDIIFMDVQMPIMDGLEATQRIKIKFPVKPYIIAMTANALQEDKDRCLAAGMDDYISKPVKLEELILMLEKWSLQLQIATS</sequence>
<feature type="domain" description="Response regulatory" evidence="16">
    <location>
        <begin position="1258"/>
        <end position="1373"/>
    </location>
</feature>
<evidence type="ECO:0000256" key="1">
    <source>
        <dbReference type="ARBA" id="ARBA00000085"/>
    </source>
</evidence>
<dbReference type="SUPFAM" id="SSF63829">
    <property type="entry name" value="Calcium-dependent phosphotriesterase"/>
    <property type="match status" value="1"/>
</dbReference>
<organism evidence="17 18">
    <name type="scientific">Dyadobacter koreensis</name>
    <dbReference type="NCBI Taxonomy" id="408657"/>
    <lineage>
        <taxon>Bacteria</taxon>
        <taxon>Pseudomonadati</taxon>
        <taxon>Bacteroidota</taxon>
        <taxon>Cytophagia</taxon>
        <taxon>Cytophagales</taxon>
        <taxon>Spirosomataceae</taxon>
        <taxon>Dyadobacter</taxon>
    </lineage>
</organism>
<dbReference type="Proteomes" id="UP000199532">
    <property type="component" value="Unassembled WGS sequence"/>
</dbReference>
<evidence type="ECO:0000256" key="4">
    <source>
        <dbReference type="ARBA" id="ARBA00022475"/>
    </source>
</evidence>
<keyword evidence="18" id="KW-1185">Reference proteome</keyword>
<keyword evidence="12" id="KW-0472">Membrane</keyword>
<dbReference type="GO" id="GO:0005524">
    <property type="term" value="F:ATP binding"/>
    <property type="evidence" value="ECO:0007669"/>
    <property type="project" value="UniProtKB-KW"/>
</dbReference>
<evidence type="ECO:0000256" key="3">
    <source>
        <dbReference type="ARBA" id="ARBA00012438"/>
    </source>
</evidence>
<keyword evidence="10" id="KW-0067">ATP-binding</keyword>
<dbReference type="FunFam" id="1.10.287.130:FF:000003">
    <property type="entry name" value="Histidine kinase"/>
    <property type="match status" value="1"/>
</dbReference>
<dbReference type="GO" id="GO:0000155">
    <property type="term" value="F:phosphorelay sensor kinase activity"/>
    <property type="evidence" value="ECO:0007669"/>
    <property type="project" value="InterPro"/>
</dbReference>
<protein>
    <recommendedName>
        <fullName evidence="3">histidine kinase</fullName>
        <ecNumber evidence="3">2.7.13.3</ecNumber>
    </recommendedName>
</protein>
<dbReference type="SUPFAM" id="SSF47384">
    <property type="entry name" value="Homodimeric domain of signal transducing histidine kinase"/>
    <property type="match status" value="1"/>
</dbReference>
<feature type="modified residue" description="4-aspartylphosphate" evidence="13">
    <location>
        <position position="1307"/>
    </location>
</feature>
<feature type="modified residue" description="4-aspartylphosphate" evidence="13">
    <location>
        <position position="1163"/>
    </location>
</feature>
<dbReference type="Gene3D" id="1.10.287.130">
    <property type="match status" value="1"/>
</dbReference>
<dbReference type="InterPro" id="IPR003594">
    <property type="entry name" value="HATPase_dom"/>
</dbReference>
<evidence type="ECO:0000259" key="16">
    <source>
        <dbReference type="PROSITE" id="PS50110"/>
    </source>
</evidence>
<dbReference type="InterPro" id="IPR011006">
    <property type="entry name" value="CheY-like_superfamily"/>
</dbReference>
<dbReference type="EMBL" id="FNXY01000003">
    <property type="protein sequence ID" value="SEI74009.1"/>
    <property type="molecule type" value="Genomic_DNA"/>
</dbReference>
<accession>A0A1H6T1L2</accession>
<evidence type="ECO:0000256" key="2">
    <source>
        <dbReference type="ARBA" id="ARBA00004651"/>
    </source>
</evidence>
<dbReference type="CDD" id="cd17546">
    <property type="entry name" value="REC_hyHK_CKI1_RcsC-like"/>
    <property type="match status" value="2"/>
</dbReference>
<name>A0A1H6T1L2_9BACT</name>
<dbReference type="SUPFAM" id="SSF50998">
    <property type="entry name" value="Quinoprotein alcohol dehydrogenase-like"/>
    <property type="match status" value="1"/>
</dbReference>
<dbReference type="Pfam" id="PF00512">
    <property type="entry name" value="HisKA"/>
    <property type="match status" value="1"/>
</dbReference>
<evidence type="ECO:0000256" key="6">
    <source>
        <dbReference type="ARBA" id="ARBA00022679"/>
    </source>
</evidence>
<dbReference type="InterPro" id="IPR011110">
    <property type="entry name" value="Reg_prop"/>
</dbReference>
<evidence type="ECO:0000256" key="9">
    <source>
        <dbReference type="ARBA" id="ARBA00022777"/>
    </source>
</evidence>
<evidence type="ECO:0000256" key="10">
    <source>
        <dbReference type="ARBA" id="ARBA00022840"/>
    </source>
</evidence>
<dbReference type="InterPro" id="IPR003661">
    <property type="entry name" value="HisK_dim/P_dom"/>
</dbReference>
<evidence type="ECO:0000256" key="13">
    <source>
        <dbReference type="PROSITE-ProRule" id="PRU00169"/>
    </source>
</evidence>
<dbReference type="InterPro" id="IPR011123">
    <property type="entry name" value="Y_Y_Y"/>
</dbReference>
<feature type="domain" description="Histidine kinase" evidence="15">
    <location>
        <begin position="873"/>
        <end position="1094"/>
    </location>
</feature>
<evidence type="ECO:0000256" key="11">
    <source>
        <dbReference type="ARBA" id="ARBA00022989"/>
    </source>
</evidence>
<dbReference type="InterPro" id="IPR004358">
    <property type="entry name" value="Sig_transdc_His_kin-like_C"/>
</dbReference>
<feature type="domain" description="Response regulatory" evidence="16">
    <location>
        <begin position="1114"/>
        <end position="1226"/>
    </location>
</feature>
<dbReference type="Pfam" id="PF07495">
    <property type="entry name" value="Y_Y_Y"/>
    <property type="match status" value="1"/>
</dbReference>
<proteinExistence type="predicted"/>
<dbReference type="PRINTS" id="PR00344">
    <property type="entry name" value="BCTRLSENSOR"/>
</dbReference>
<dbReference type="InterPro" id="IPR001789">
    <property type="entry name" value="Sig_transdc_resp-reg_receiver"/>
</dbReference>
<comment type="subcellular location">
    <subcellularLocation>
        <location evidence="2">Cell membrane</location>
        <topology evidence="2">Multi-pass membrane protein</topology>
    </subcellularLocation>
</comment>
<dbReference type="InterPro" id="IPR013783">
    <property type="entry name" value="Ig-like_fold"/>
</dbReference>
<feature type="chain" id="PRO_5011633962" description="histidine kinase" evidence="14">
    <location>
        <begin position="23"/>
        <end position="1381"/>
    </location>
</feature>
<dbReference type="Pfam" id="PF07494">
    <property type="entry name" value="Reg_prop"/>
    <property type="match status" value="10"/>
</dbReference>
<dbReference type="Gene3D" id="3.40.50.2300">
    <property type="match status" value="2"/>
</dbReference>
<dbReference type="SUPFAM" id="SSF52172">
    <property type="entry name" value="CheY-like"/>
    <property type="match status" value="2"/>
</dbReference>
<dbReference type="OrthoDB" id="9809670at2"/>
<dbReference type="Pfam" id="PF00072">
    <property type="entry name" value="Response_reg"/>
    <property type="match status" value="2"/>
</dbReference>
<dbReference type="SMART" id="SM00448">
    <property type="entry name" value="REC"/>
    <property type="match status" value="2"/>
</dbReference>
<dbReference type="PROSITE" id="PS50109">
    <property type="entry name" value="HIS_KIN"/>
    <property type="match status" value="1"/>
</dbReference>
<dbReference type="Pfam" id="PF02518">
    <property type="entry name" value="HATPase_c"/>
    <property type="match status" value="1"/>
</dbReference>
<dbReference type="SMART" id="SM00388">
    <property type="entry name" value="HisKA"/>
    <property type="match status" value="1"/>
</dbReference>
<dbReference type="InterPro" id="IPR011047">
    <property type="entry name" value="Quinoprotein_ADH-like_sf"/>
</dbReference>
<dbReference type="InterPro" id="IPR036890">
    <property type="entry name" value="HATPase_C_sf"/>
</dbReference>
<dbReference type="FunFam" id="3.30.565.10:FF:000010">
    <property type="entry name" value="Sensor histidine kinase RcsC"/>
    <property type="match status" value="1"/>
</dbReference>
<keyword evidence="5 13" id="KW-0597">Phosphoprotein</keyword>
<dbReference type="STRING" id="408657.SAMN04487995_1963"/>
<dbReference type="FunFam" id="2.60.40.10:FF:000791">
    <property type="entry name" value="Two-component system sensor histidine kinase/response regulator"/>
    <property type="match status" value="1"/>
</dbReference>